<dbReference type="AlphaFoldDB" id="A0A6C0BKL0"/>
<proteinExistence type="predicted"/>
<reference evidence="1" key="1">
    <citation type="journal article" date="2020" name="Nature">
        <title>Giant virus diversity and host interactions through global metagenomics.</title>
        <authorList>
            <person name="Schulz F."/>
            <person name="Roux S."/>
            <person name="Paez-Espino D."/>
            <person name="Jungbluth S."/>
            <person name="Walsh D.A."/>
            <person name="Denef V.J."/>
            <person name="McMahon K.D."/>
            <person name="Konstantinidis K.T."/>
            <person name="Eloe-Fadrosh E.A."/>
            <person name="Kyrpides N.C."/>
            <person name="Woyke T."/>
        </authorList>
    </citation>
    <scope>NUCLEOTIDE SEQUENCE</scope>
    <source>
        <strain evidence="1">GVMAG-M-3300017651-5</strain>
    </source>
</reference>
<dbReference type="EMBL" id="MN739193">
    <property type="protein sequence ID" value="QHS92905.1"/>
    <property type="molecule type" value="Genomic_DNA"/>
</dbReference>
<evidence type="ECO:0000313" key="1">
    <source>
        <dbReference type="EMBL" id="QHS92905.1"/>
    </source>
</evidence>
<sequence length="41" mass="4773">MAISFISTDEIDSYHTLRHSNISSSLQDDLMYIAYLLHSQR</sequence>
<organism evidence="1">
    <name type="scientific">viral metagenome</name>
    <dbReference type="NCBI Taxonomy" id="1070528"/>
    <lineage>
        <taxon>unclassified sequences</taxon>
        <taxon>metagenomes</taxon>
        <taxon>organismal metagenomes</taxon>
    </lineage>
</organism>
<accession>A0A6C0BKL0</accession>
<protein>
    <submittedName>
        <fullName evidence="1">Uncharacterized protein</fullName>
    </submittedName>
</protein>
<name>A0A6C0BKL0_9ZZZZ</name>